<feature type="region of interest" description="Disordered" evidence="1">
    <location>
        <begin position="46"/>
        <end position="87"/>
    </location>
</feature>
<proteinExistence type="predicted"/>
<dbReference type="AlphaFoldDB" id="A0A409YJ58"/>
<evidence type="ECO:0000313" key="3">
    <source>
        <dbReference type="Proteomes" id="UP000284706"/>
    </source>
</evidence>
<gene>
    <name evidence="2" type="ORF">CVT26_004568</name>
</gene>
<keyword evidence="3" id="KW-1185">Reference proteome</keyword>
<organism evidence="2 3">
    <name type="scientific">Gymnopilus dilepis</name>
    <dbReference type="NCBI Taxonomy" id="231916"/>
    <lineage>
        <taxon>Eukaryota</taxon>
        <taxon>Fungi</taxon>
        <taxon>Dikarya</taxon>
        <taxon>Basidiomycota</taxon>
        <taxon>Agaricomycotina</taxon>
        <taxon>Agaricomycetes</taxon>
        <taxon>Agaricomycetidae</taxon>
        <taxon>Agaricales</taxon>
        <taxon>Agaricineae</taxon>
        <taxon>Hymenogastraceae</taxon>
        <taxon>Gymnopilus</taxon>
    </lineage>
</organism>
<dbReference type="InParanoid" id="A0A409YJ58"/>
<protein>
    <submittedName>
        <fullName evidence="2">Uncharacterized protein</fullName>
    </submittedName>
</protein>
<reference evidence="2 3" key="1">
    <citation type="journal article" date="2018" name="Evol. Lett.">
        <title>Horizontal gene cluster transfer increased hallucinogenic mushroom diversity.</title>
        <authorList>
            <person name="Reynolds H.T."/>
            <person name="Vijayakumar V."/>
            <person name="Gluck-Thaler E."/>
            <person name="Korotkin H.B."/>
            <person name="Matheny P.B."/>
            <person name="Slot J.C."/>
        </authorList>
    </citation>
    <scope>NUCLEOTIDE SEQUENCE [LARGE SCALE GENOMIC DNA]</scope>
    <source>
        <strain evidence="2 3">SRW20</strain>
    </source>
</reference>
<name>A0A409YJ58_9AGAR</name>
<evidence type="ECO:0000256" key="1">
    <source>
        <dbReference type="SAM" id="MobiDB-lite"/>
    </source>
</evidence>
<comment type="caution">
    <text evidence="2">The sequence shown here is derived from an EMBL/GenBank/DDBJ whole genome shotgun (WGS) entry which is preliminary data.</text>
</comment>
<dbReference type="EMBL" id="NHYE01000781">
    <property type="protein sequence ID" value="PPR03069.1"/>
    <property type="molecule type" value="Genomic_DNA"/>
</dbReference>
<sequence length="149" mass="17500">MYALRRWGAMHGVVKCDDQGWDDGDGLWWWWWWDEEEGKRWEIEKERREKERRERKKMSETPSWNRKETGLDDTNASQQPDIPPTRTSAHRLFEFDHGLARYMVQDRVRTTRVVLLTLVEDGCGDGAKIGGSAGSQRHGPVCVWERVGN</sequence>
<evidence type="ECO:0000313" key="2">
    <source>
        <dbReference type="EMBL" id="PPR03069.1"/>
    </source>
</evidence>
<dbReference type="Proteomes" id="UP000284706">
    <property type="component" value="Unassembled WGS sequence"/>
</dbReference>
<accession>A0A409YJ58</accession>